<sequence length="172" mass="19256">MEDLMFLKSSKYPGIEYEAGEEIFLSPQEAGTSFYLDVDEELTSNDAAMALIASTLDEVDTLLATTKEFLKQTLSSDDASYHGAVAYFMEYHRDQLDPDTLAELFPSCDPGAMSFTQMVDFLKIVRFGSLLDEETGQQAFVLDLSFNPELSDELLVVYFDLEKQVVSLAHES</sequence>
<evidence type="ECO:0000313" key="2">
    <source>
        <dbReference type="Proteomes" id="UP000016481"/>
    </source>
</evidence>
<dbReference type="AlphaFoldDB" id="U1QF60"/>
<evidence type="ECO:0008006" key="3">
    <source>
        <dbReference type="Google" id="ProtNLM"/>
    </source>
</evidence>
<name>U1QF60_9ACTO</name>
<proteinExistence type="predicted"/>
<reference evidence="1 2" key="1">
    <citation type="submission" date="2013-08" db="EMBL/GenBank/DDBJ databases">
        <authorList>
            <person name="Weinstock G."/>
            <person name="Sodergren E."/>
            <person name="Wylie T."/>
            <person name="Fulton L."/>
            <person name="Fulton R."/>
            <person name="Fronick C."/>
            <person name="O'Laughlin M."/>
            <person name="Godfrey J."/>
            <person name="Miner T."/>
            <person name="Herter B."/>
            <person name="Appelbaum E."/>
            <person name="Cordes M."/>
            <person name="Lek S."/>
            <person name="Wollam A."/>
            <person name="Pepin K.H."/>
            <person name="Palsikar V.B."/>
            <person name="Mitreva M."/>
            <person name="Wilson R.K."/>
        </authorList>
    </citation>
    <scope>NUCLEOTIDE SEQUENCE [LARGE SCALE GENOMIC DNA]</scope>
    <source>
        <strain evidence="1 2">F0530</strain>
    </source>
</reference>
<organism evidence="1 2">
    <name type="scientific">Actinomyces graevenitzii F0530</name>
    <dbReference type="NCBI Taxonomy" id="1321817"/>
    <lineage>
        <taxon>Bacteria</taxon>
        <taxon>Bacillati</taxon>
        <taxon>Actinomycetota</taxon>
        <taxon>Actinomycetes</taxon>
        <taxon>Actinomycetales</taxon>
        <taxon>Actinomycetaceae</taxon>
        <taxon>Actinomyces</taxon>
    </lineage>
</organism>
<dbReference type="EMBL" id="AWSC01000007">
    <property type="protein sequence ID" value="ERH20559.1"/>
    <property type="molecule type" value="Genomic_DNA"/>
</dbReference>
<dbReference type="Proteomes" id="UP000016481">
    <property type="component" value="Unassembled WGS sequence"/>
</dbReference>
<gene>
    <name evidence="1" type="ORF">HMPREF1978_00093</name>
</gene>
<dbReference type="PATRIC" id="fig|1321817.3.peg.76"/>
<protein>
    <recommendedName>
        <fullName evidence="3">DUF2004 domain-containing protein</fullName>
    </recommendedName>
</protein>
<evidence type="ECO:0000313" key="1">
    <source>
        <dbReference type="EMBL" id="ERH20559.1"/>
    </source>
</evidence>
<comment type="caution">
    <text evidence="1">The sequence shown here is derived from an EMBL/GenBank/DDBJ whole genome shotgun (WGS) entry which is preliminary data.</text>
</comment>
<accession>U1QF60</accession>
<dbReference type="HOGENOM" id="CLU_135497_0_0_11"/>